<dbReference type="PANTHER" id="PTHR38595:SF2">
    <property type="entry name" value="TYPE VI SECRETION SYSTEM BASEPLATE SUBUNIT TSSE"/>
    <property type="match status" value="1"/>
</dbReference>
<accession>A0A0D8LAE3</accession>
<evidence type="ECO:0000259" key="1">
    <source>
        <dbReference type="Pfam" id="PF04965"/>
    </source>
</evidence>
<proteinExistence type="predicted"/>
<dbReference type="PANTHER" id="PTHR38595">
    <property type="entry name" value="CYTOPLASMIC PROTEIN-RELATED"/>
    <property type="match status" value="1"/>
</dbReference>
<dbReference type="Pfam" id="PF04965">
    <property type="entry name" value="GPW_gp25"/>
    <property type="match status" value="1"/>
</dbReference>
<dbReference type="EMBL" id="JZSH01000026">
    <property type="protein sequence ID" value="KJF78744.1"/>
    <property type="molecule type" value="Genomic_DNA"/>
</dbReference>
<dbReference type="InterPro" id="IPR017737">
    <property type="entry name" value="TssE1-like"/>
</dbReference>
<dbReference type="SUPFAM" id="SSF160719">
    <property type="entry name" value="gpW/gp25-like"/>
    <property type="match status" value="1"/>
</dbReference>
<organism evidence="2 3">
    <name type="scientific">Morganella morganii</name>
    <name type="common">Proteus morganii</name>
    <dbReference type="NCBI Taxonomy" id="582"/>
    <lineage>
        <taxon>Bacteria</taxon>
        <taxon>Pseudomonadati</taxon>
        <taxon>Pseudomonadota</taxon>
        <taxon>Gammaproteobacteria</taxon>
        <taxon>Enterobacterales</taxon>
        <taxon>Morganellaceae</taxon>
        <taxon>Morganella</taxon>
    </lineage>
</organism>
<feature type="domain" description="IraD/Gp25-like" evidence="1">
    <location>
        <begin position="35"/>
        <end position="123"/>
    </location>
</feature>
<evidence type="ECO:0000313" key="2">
    <source>
        <dbReference type="EMBL" id="KJF78744.1"/>
    </source>
</evidence>
<protein>
    <submittedName>
        <fullName evidence="2">Lysozyme</fullName>
    </submittedName>
</protein>
<reference evidence="2 3" key="1">
    <citation type="submission" date="2015-02" db="EMBL/GenBank/DDBJ databases">
        <title>Whole genome shotgun sequencing of cultured foodborne pathogen.</title>
        <authorList>
            <person name="Timme R."/>
            <person name="Allard M.W."/>
            <person name="Strain E."/>
            <person name="Evans P.S."/>
            <person name="Brown E."/>
        </authorList>
    </citation>
    <scope>NUCLEOTIDE SEQUENCE [LARGE SCALE GENOMIC DNA]</scope>
    <source>
        <strain evidence="2 3">GCSL-TSO-24</strain>
    </source>
</reference>
<dbReference type="AlphaFoldDB" id="A0A0D8LAE3"/>
<dbReference type="InterPro" id="IPR053176">
    <property type="entry name" value="T6SS_TssE1-like"/>
</dbReference>
<dbReference type="InterPro" id="IPR007048">
    <property type="entry name" value="IraD/Gp25-like"/>
</dbReference>
<dbReference type="NCBIfam" id="TIGR03357">
    <property type="entry name" value="VI_zyme"/>
    <property type="match status" value="1"/>
</dbReference>
<sequence length="145" mass="16393">MGAYYHRQSSQPVRLFERIRGKHAGASRQSRAAALINSVKSHLTLVLNTRPDTCQSSSELGVTDLNDATATAVDFRASLETSIRDCILRYEPRISDVAVEGVIDEHNPLLLEFRITALVLLENQSQLIEFNMQMDSHRHYRLKQA</sequence>
<evidence type="ECO:0000313" key="3">
    <source>
        <dbReference type="Proteomes" id="UP000032582"/>
    </source>
</evidence>
<dbReference type="Proteomes" id="UP000032582">
    <property type="component" value="Unassembled WGS sequence"/>
</dbReference>
<dbReference type="Gene3D" id="3.10.450.40">
    <property type="match status" value="1"/>
</dbReference>
<dbReference type="PATRIC" id="fig|582.24.peg.1250"/>
<comment type="caution">
    <text evidence="2">The sequence shown here is derived from an EMBL/GenBank/DDBJ whole genome shotgun (WGS) entry which is preliminary data.</text>
</comment>
<name>A0A0D8LAE3_MORMO</name>
<gene>
    <name evidence="2" type="ORF">UA45_04080</name>
</gene>